<proteinExistence type="predicted"/>
<gene>
    <name evidence="2" type="ORF">BDP27DRAFT_1425412</name>
</gene>
<dbReference type="EMBL" id="JADNRY010000114">
    <property type="protein sequence ID" value="KAF9064826.1"/>
    <property type="molecule type" value="Genomic_DNA"/>
</dbReference>
<feature type="compositionally biased region" description="Polar residues" evidence="1">
    <location>
        <begin position="48"/>
        <end position="59"/>
    </location>
</feature>
<evidence type="ECO:0000313" key="3">
    <source>
        <dbReference type="Proteomes" id="UP000772434"/>
    </source>
</evidence>
<name>A0A9P5PK63_9AGAR</name>
<dbReference type="AlphaFoldDB" id="A0A9P5PK63"/>
<accession>A0A9P5PK63</accession>
<comment type="caution">
    <text evidence="2">The sequence shown here is derived from an EMBL/GenBank/DDBJ whole genome shotgun (WGS) entry which is preliminary data.</text>
</comment>
<keyword evidence="3" id="KW-1185">Reference proteome</keyword>
<protein>
    <submittedName>
        <fullName evidence="2">Uncharacterized protein</fullName>
    </submittedName>
</protein>
<evidence type="ECO:0000256" key="1">
    <source>
        <dbReference type="SAM" id="MobiDB-lite"/>
    </source>
</evidence>
<feature type="region of interest" description="Disordered" evidence="1">
    <location>
        <begin position="1"/>
        <end position="67"/>
    </location>
</feature>
<evidence type="ECO:0000313" key="2">
    <source>
        <dbReference type="EMBL" id="KAF9064826.1"/>
    </source>
</evidence>
<organism evidence="2 3">
    <name type="scientific">Rhodocollybia butyracea</name>
    <dbReference type="NCBI Taxonomy" id="206335"/>
    <lineage>
        <taxon>Eukaryota</taxon>
        <taxon>Fungi</taxon>
        <taxon>Dikarya</taxon>
        <taxon>Basidiomycota</taxon>
        <taxon>Agaricomycotina</taxon>
        <taxon>Agaricomycetes</taxon>
        <taxon>Agaricomycetidae</taxon>
        <taxon>Agaricales</taxon>
        <taxon>Marasmiineae</taxon>
        <taxon>Omphalotaceae</taxon>
        <taxon>Rhodocollybia</taxon>
    </lineage>
</organism>
<feature type="compositionally biased region" description="Basic and acidic residues" evidence="1">
    <location>
        <begin position="32"/>
        <end position="47"/>
    </location>
</feature>
<dbReference type="Proteomes" id="UP000772434">
    <property type="component" value="Unassembled WGS sequence"/>
</dbReference>
<sequence length="201" mass="23064">MSRPNLYRTSTERKAANRLYQKKHYQKNHLVINEERRQQYAREHENASSRAKPQSTRSGKQGKLSRTESIAQHWLNKATKLKTMVEEFVGPSSKAFCDNLVERWLSTAHTMGGPSALEGELEAITGFHAKSVRYYSRIMGEAGPCADETVTVGSIKDSLQRFIRRVEDLTCCIMEDPQQVRSMYQGGHLRYQRESDVMFST</sequence>
<reference evidence="2" key="1">
    <citation type="submission" date="2020-11" db="EMBL/GenBank/DDBJ databases">
        <authorList>
            <consortium name="DOE Joint Genome Institute"/>
            <person name="Ahrendt S."/>
            <person name="Riley R."/>
            <person name="Andreopoulos W."/>
            <person name="Labutti K."/>
            <person name="Pangilinan J."/>
            <person name="Ruiz-Duenas F.J."/>
            <person name="Barrasa J.M."/>
            <person name="Sanchez-Garcia M."/>
            <person name="Camarero S."/>
            <person name="Miyauchi S."/>
            <person name="Serrano A."/>
            <person name="Linde D."/>
            <person name="Babiker R."/>
            <person name="Drula E."/>
            <person name="Ayuso-Fernandez I."/>
            <person name="Pacheco R."/>
            <person name="Padilla G."/>
            <person name="Ferreira P."/>
            <person name="Barriuso J."/>
            <person name="Kellner H."/>
            <person name="Castanera R."/>
            <person name="Alfaro M."/>
            <person name="Ramirez L."/>
            <person name="Pisabarro A.G."/>
            <person name="Kuo A."/>
            <person name="Tritt A."/>
            <person name="Lipzen A."/>
            <person name="He G."/>
            <person name="Yan M."/>
            <person name="Ng V."/>
            <person name="Cullen D."/>
            <person name="Martin F."/>
            <person name="Rosso M.-N."/>
            <person name="Henrissat B."/>
            <person name="Hibbett D."/>
            <person name="Martinez A.T."/>
            <person name="Grigoriev I.V."/>
        </authorList>
    </citation>
    <scope>NUCLEOTIDE SEQUENCE</scope>
    <source>
        <strain evidence="2">AH 40177</strain>
    </source>
</reference>
<dbReference type="OrthoDB" id="2654423at2759"/>